<name>A0A371NWD3_9MICO</name>
<gene>
    <name evidence="1" type="ORF">DY023_06405</name>
</gene>
<evidence type="ECO:0000313" key="1">
    <source>
        <dbReference type="EMBL" id="REJ06405.1"/>
    </source>
</evidence>
<keyword evidence="2" id="KW-1185">Reference proteome</keyword>
<organism evidence="1 2">
    <name type="scientific">Microbacterium bovistercoris</name>
    <dbReference type="NCBI Taxonomy" id="2293570"/>
    <lineage>
        <taxon>Bacteria</taxon>
        <taxon>Bacillati</taxon>
        <taxon>Actinomycetota</taxon>
        <taxon>Actinomycetes</taxon>
        <taxon>Micrococcales</taxon>
        <taxon>Microbacteriaceae</taxon>
        <taxon>Microbacterium</taxon>
    </lineage>
</organism>
<dbReference type="PANTHER" id="PTHR35868">
    <property type="entry name" value="DUF2804 DOMAIN-CONTAINING PROTEIN-RELATED"/>
    <property type="match status" value="1"/>
</dbReference>
<comment type="caution">
    <text evidence="1">The sequence shown here is derived from an EMBL/GenBank/DDBJ whole genome shotgun (WGS) entry which is preliminary data.</text>
</comment>
<sequence>MTEPERELTAPVTLTLPNGRLNPDAVGWARHPVVDTAGIGRGRGRNKRWEYWNIATPTHVVGLTVSSIDYAAVHEVWVWDRATDRTWHQSVTNIPPRGVRLPARLEAGPSRARAKHLEIDIDETDAGTRLRARIPGAEIDVVAALPDGHERLAVVVPWGETRFQYTVKDVARPASGILILDGVEHELPQGASWAVLDHGRGRWPYDVRWNWGAGSGVSHGRTIGIQVGGQWTVGTGSTENAFFVDGRLHKIHDELTWDYDVAEWRRPWRIRGGGLDALFTPVYDKVTRTNLGVLASSTDQCFGDWSGVFRTETGEQIVFDGIFGWAEDVGEPGVVGDRRRGRVHQWSAIVARFGDRSAHDHP</sequence>
<dbReference type="Proteomes" id="UP000262172">
    <property type="component" value="Unassembled WGS sequence"/>
</dbReference>
<dbReference type="OrthoDB" id="9762066at2"/>
<dbReference type="EMBL" id="QUAB01000035">
    <property type="protein sequence ID" value="REJ06405.1"/>
    <property type="molecule type" value="Genomic_DNA"/>
</dbReference>
<dbReference type="InterPro" id="IPR021243">
    <property type="entry name" value="DUF2804"/>
</dbReference>
<reference evidence="1 2" key="1">
    <citation type="submission" date="2018-08" db="EMBL/GenBank/DDBJ databases">
        <title>Isolation, diversity and antifungal activity of Actinobacteria from cow dung.</title>
        <authorList>
            <person name="Ling L."/>
        </authorList>
    </citation>
    <scope>NUCLEOTIDE SEQUENCE [LARGE SCALE GENOMIC DNA]</scope>
    <source>
        <strain evidence="1 2">NEAU-LLE</strain>
    </source>
</reference>
<evidence type="ECO:0000313" key="2">
    <source>
        <dbReference type="Proteomes" id="UP000262172"/>
    </source>
</evidence>
<dbReference type="RefSeq" id="WP_116241514.1">
    <property type="nucleotide sequence ID" value="NZ_QUAB01000035.1"/>
</dbReference>
<accession>A0A371NWD3</accession>
<dbReference type="PANTHER" id="PTHR35868:SF3">
    <property type="entry name" value="DUF2804 DOMAIN-CONTAINING PROTEIN"/>
    <property type="match status" value="1"/>
</dbReference>
<dbReference type="AlphaFoldDB" id="A0A371NWD3"/>
<dbReference type="Pfam" id="PF10974">
    <property type="entry name" value="DUF2804"/>
    <property type="match status" value="1"/>
</dbReference>
<protein>
    <submittedName>
        <fullName evidence="1">DUF2804 domain-containing protein</fullName>
    </submittedName>
</protein>
<proteinExistence type="predicted"/>